<dbReference type="GO" id="GO:0006508">
    <property type="term" value="P:proteolysis"/>
    <property type="evidence" value="ECO:0007669"/>
    <property type="project" value="UniProtKB-KW"/>
</dbReference>
<dbReference type="Pfam" id="PF17766">
    <property type="entry name" value="fn3_6"/>
    <property type="match status" value="1"/>
</dbReference>
<evidence type="ECO:0000256" key="5">
    <source>
        <dbReference type="ARBA" id="ARBA00022729"/>
    </source>
</evidence>
<dbReference type="KEGG" id="qsa:O6P43_000160"/>
<protein>
    <submittedName>
        <fullName evidence="13">Subtilisin-like protease</fullName>
    </submittedName>
</protein>
<feature type="domain" description="Subtilisin-like protease fibronectin type-III" evidence="12">
    <location>
        <begin position="596"/>
        <end position="694"/>
    </location>
</feature>
<feature type="chain" id="PRO_5042228229" evidence="9">
    <location>
        <begin position="27"/>
        <end position="697"/>
    </location>
</feature>
<dbReference type="PROSITE" id="PS51892">
    <property type="entry name" value="SUBTILASE"/>
    <property type="match status" value="1"/>
</dbReference>
<evidence type="ECO:0000256" key="9">
    <source>
        <dbReference type="SAM" id="SignalP"/>
    </source>
</evidence>
<comment type="caution">
    <text evidence="13">The sequence shown here is derived from an EMBL/GenBank/DDBJ whole genome shotgun (WGS) entry which is preliminary data.</text>
</comment>
<dbReference type="InterPro" id="IPR036852">
    <property type="entry name" value="Peptidase_S8/S53_dom_sf"/>
</dbReference>
<comment type="subcellular location">
    <subcellularLocation>
        <location evidence="1">Secreted</location>
    </subcellularLocation>
</comment>
<organism evidence="13 14">
    <name type="scientific">Quillaja saponaria</name>
    <name type="common">Soap bark tree</name>
    <dbReference type="NCBI Taxonomy" id="32244"/>
    <lineage>
        <taxon>Eukaryota</taxon>
        <taxon>Viridiplantae</taxon>
        <taxon>Streptophyta</taxon>
        <taxon>Embryophyta</taxon>
        <taxon>Tracheophyta</taxon>
        <taxon>Spermatophyta</taxon>
        <taxon>Magnoliopsida</taxon>
        <taxon>eudicotyledons</taxon>
        <taxon>Gunneridae</taxon>
        <taxon>Pentapetalae</taxon>
        <taxon>rosids</taxon>
        <taxon>fabids</taxon>
        <taxon>Fabales</taxon>
        <taxon>Quillajaceae</taxon>
        <taxon>Quillaja</taxon>
    </lineage>
</organism>
<dbReference type="InterPro" id="IPR000209">
    <property type="entry name" value="Peptidase_S8/S53_dom"/>
</dbReference>
<keyword evidence="4 13" id="KW-0645">Protease</keyword>
<dbReference type="InterPro" id="IPR023828">
    <property type="entry name" value="Peptidase_S8_Ser-AS"/>
</dbReference>
<evidence type="ECO:0000313" key="13">
    <source>
        <dbReference type="EMBL" id="KAJ7980798.1"/>
    </source>
</evidence>
<dbReference type="InterPro" id="IPR015500">
    <property type="entry name" value="Peptidase_S8_subtilisin-rel"/>
</dbReference>
<evidence type="ECO:0000313" key="14">
    <source>
        <dbReference type="Proteomes" id="UP001163823"/>
    </source>
</evidence>
<dbReference type="GO" id="GO:0004252">
    <property type="term" value="F:serine-type endopeptidase activity"/>
    <property type="evidence" value="ECO:0007669"/>
    <property type="project" value="InterPro"/>
</dbReference>
<dbReference type="InterPro" id="IPR037045">
    <property type="entry name" value="S8pro/Inhibitor_I9_sf"/>
</dbReference>
<dbReference type="Gene3D" id="3.50.30.30">
    <property type="match status" value="1"/>
</dbReference>
<dbReference type="AlphaFoldDB" id="A0AAD7VM97"/>
<keyword evidence="7" id="KW-0720">Serine protease</keyword>
<dbReference type="InterPro" id="IPR010259">
    <property type="entry name" value="S8pro/Inhibitor_I9"/>
</dbReference>
<keyword evidence="5 9" id="KW-0732">Signal</keyword>
<evidence type="ECO:0000256" key="3">
    <source>
        <dbReference type="ARBA" id="ARBA00022525"/>
    </source>
</evidence>
<dbReference type="Gene3D" id="3.30.70.80">
    <property type="entry name" value="Peptidase S8 propeptide/proteinase inhibitor I9"/>
    <property type="match status" value="1"/>
</dbReference>
<keyword evidence="3" id="KW-0964">Secreted</keyword>
<gene>
    <name evidence="13" type="ORF">O6P43_000160</name>
</gene>
<dbReference type="Gene3D" id="3.40.50.200">
    <property type="entry name" value="Peptidase S8/S53 domain"/>
    <property type="match status" value="1"/>
</dbReference>
<dbReference type="InterPro" id="IPR041469">
    <property type="entry name" value="Subtilisin-like_FN3"/>
</dbReference>
<dbReference type="Pfam" id="PF05922">
    <property type="entry name" value="Inhibitor_I9"/>
    <property type="match status" value="1"/>
</dbReference>
<evidence type="ECO:0000256" key="2">
    <source>
        <dbReference type="ARBA" id="ARBA00011073"/>
    </source>
</evidence>
<dbReference type="SUPFAM" id="SSF52743">
    <property type="entry name" value="Subtilisin-like"/>
    <property type="match status" value="1"/>
</dbReference>
<sequence>MANHGFPLSYLLAFILILSPSFLCRGTDEERKVYIVYMGSLPDGEYSPLSHHRSILQEVTGDSAVEKFLVRSYQRSFNGFAANLTSRQSQELSNMNRVVSVFPSMTLQLQTTRRALRMKVLVQVPKKWKGVCRGGQNFTCNRKIIGARYYTSGPKHNSARDDVGHGTHTASIASGINVKGVSFYGMAQGTARGGVPSARIAAYKVCTADGCNSANVLAAFDDAIADGVDIITISVGLDYPVVFFKDTLAIGAFHAMAKGILTSNSASNDGPSRGSVSSVAPWLLTVAASSIDRQIIDKVVLGNNKTLMGNAVNSFTLNRSKFPLAYGKDISGKCSEREARVCDLGCIDSSRVKGKIVLCDVGDAYPEVYSAGATGSILKSDVDINVSEVVPFPSSALSPHDYDMVISYVNATPNPQAVILKSEIIKDADAPVVVSFSSRGPNAIAPDILKPDLSGPGLEILAAYSPVASPSDSFDDKRRVKYNVMSGTSMSCPHAAGVAAYVKTFHPDWSPSAIKSALMTTAGAMDAKKNSDAEFAYGSGHINPVKAVSPGLVYEAFKGDYIKMLCSMGYNEVNLKIISGDNSSCPKGFGKASVKDLNYPSMAAEVSSAKPFTVQFNRIVTNVGHANSIYKAQVVTRSEGSIKVVPEVLSFKSLKEKQSFVVIVTGKSLPAKSMFSASLVWSDGTHTVRSPIVIYTN</sequence>
<dbReference type="InterPro" id="IPR034197">
    <property type="entry name" value="Peptidases_S8_3"/>
</dbReference>
<evidence type="ECO:0000256" key="7">
    <source>
        <dbReference type="ARBA" id="ARBA00022825"/>
    </source>
</evidence>
<feature type="signal peptide" evidence="9">
    <location>
        <begin position="1"/>
        <end position="26"/>
    </location>
</feature>
<dbReference type="InterPro" id="IPR045051">
    <property type="entry name" value="SBT"/>
</dbReference>
<reference evidence="13 14" key="1">
    <citation type="journal article" date="2023" name="Science">
        <title>Elucidation of the pathway for biosynthesis of saponin adjuvants from the soapbark tree.</title>
        <authorList>
            <person name="Reed J."/>
            <person name="Orme A."/>
            <person name="El-Demerdash A."/>
            <person name="Owen C."/>
            <person name="Martin L.B.B."/>
            <person name="Misra R.C."/>
            <person name="Kikuchi S."/>
            <person name="Rejzek M."/>
            <person name="Martin A.C."/>
            <person name="Harkess A."/>
            <person name="Leebens-Mack J."/>
            <person name="Louveau T."/>
            <person name="Stephenson M.J."/>
            <person name="Osbourn A."/>
        </authorList>
    </citation>
    <scope>NUCLEOTIDE SEQUENCE [LARGE SCALE GENOMIC DNA]</scope>
    <source>
        <strain evidence="13">S10</strain>
    </source>
</reference>
<dbReference type="GO" id="GO:0005576">
    <property type="term" value="C:extracellular region"/>
    <property type="evidence" value="ECO:0007669"/>
    <property type="project" value="UniProtKB-SubCell"/>
</dbReference>
<dbReference type="CDD" id="cd02120">
    <property type="entry name" value="PA_subtilisin_like"/>
    <property type="match status" value="1"/>
</dbReference>
<comment type="similarity">
    <text evidence="2 8">Belongs to the peptidase S8 family.</text>
</comment>
<evidence type="ECO:0000256" key="4">
    <source>
        <dbReference type="ARBA" id="ARBA00022670"/>
    </source>
</evidence>
<feature type="domain" description="Inhibitor I9" evidence="11">
    <location>
        <begin position="33"/>
        <end position="110"/>
    </location>
</feature>
<evidence type="ECO:0000256" key="8">
    <source>
        <dbReference type="PROSITE-ProRule" id="PRU01240"/>
    </source>
</evidence>
<evidence type="ECO:0000256" key="6">
    <source>
        <dbReference type="ARBA" id="ARBA00022801"/>
    </source>
</evidence>
<name>A0AAD7VM97_QUISA</name>
<dbReference type="EMBL" id="JARAOO010000001">
    <property type="protein sequence ID" value="KAJ7980798.1"/>
    <property type="molecule type" value="Genomic_DNA"/>
</dbReference>
<dbReference type="Pfam" id="PF00082">
    <property type="entry name" value="Peptidase_S8"/>
    <property type="match status" value="1"/>
</dbReference>
<accession>A0AAD7VM97</accession>
<keyword evidence="6" id="KW-0378">Hydrolase</keyword>
<proteinExistence type="inferred from homology"/>
<dbReference type="PROSITE" id="PS00138">
    <property type="entry name" value="SUBTILASE_SER"/>
    <property type="match status" value="1"/>
</dbReference>
<dbReference type="Gene3D" id="2.60.40.2310">
    <property type="match status" value="1"/>
</dbReference>
<dbReference type="PANTHER" id="PTHR10795">
    <property type="entry name" value="PROPROTEIN CONVERTASE SUBTILISIN/KEXIN"/>
    <property type="match status" value="1"/>
</dbReference>
<dbReference type="Proteomes" id="UP001163823">
    <property type="component" value="Chromosome 1"/>
</dbReference>
<dbReference type="CDD" id="cd04852">
    <property type="entry name" value="Peptidases_S8_3"/>
    <property type="match status" value="1"/>
</dbReference>
<evidence type="ECO:0000256" key="1">
    <source>
        <dbReference type="ARBA" id="ARBA00004613"/>
    </source>
</evidence>
<evidence type="ECO:0000259" key="12">
    <source>
        <dbReference type="Pfam" id="PF17766"/>
    </source>
</evidence>
<dbReference type="PRINTS" id="PR00723">
    <property type="entry name" value="SUBTILISIN"/>
</dbReference>
<evidence type="ECO:0000259" key="10">
    <source>
        <dbReference type="Pfam" id="PF00082"/>
    </source>
</evidence>
<comment type="caution">
    <text evidence="8">Lacks conserved residue(s) required for the propagation of feature annotation.</text>
</comment>
<feature type="domain" description="Peptidase S8/S53" evidence="10">
    <location>
        <begin position="153"/>
        <end position="539"/>
    </location>
</feature>
<keyword evidence="14" id="KW-1185">Reference proteome</keyword>
<evidence type="ECO:0000259" key="11">
    <source>
        <dbReference type="Pfam" id="PF05922"/>
    </source>
</evidence>